<feature type="region of interest" description="Disordered" evidence="1">
    <location>
        <begin position="128"/>
        <end position="167"/>
    </location>
</feature>
<dbReference type="EMBL" id="NNAY01001019">
    <property type="protein sequence ID" value="OXU25468.1"/>
    <property type="molecule type" value="Genomic_DNA"/>
</dbReference>
<protein>
    <submittedName>
        <fullName evidence="2">Uncharacterized protein</fullName>
    </submittedName>
</protein>
<dbReference type="OrthoDB" id="7686871at2759"/>
<dbReference type="Proteomes" id="UP000215335">
    <property type="component" value="Unassembled WGS sequence"/>
</dbReference>
<accession>A0A232F4Q3</accession>
<organism evidence="2 3">
    <name type="scientific">Trichomalopsis sarcophagae</name>
    <dbReference type="NCBI Taxonomy" id="543379"/>
    <lineage>
        <taxon>Eukaryota</taxon>
        <taxon>Metazoa</taxon>
        <taxon>Ecdysozoa</taxon>
        <taxon>Arthropoda</taxon>
        <taxon>Hexapoda</taxon>
        <taxon>Insecta</taxon>
        <taxon>Pterygota</taxon>
        <taxon>Neoptera</taxon>
        <taxon>Endopterygota</taxon>
        <taxon>Hymenoptera</taxon>
        <taxon>Apocrita</taxon>
        <taxon>Proctotrupomorpha</taxon>
        <taxon>Chalcidoidea</taxon>
        <taxon>Pteromalidae</taxon>
        <taxon>Pteromalinae</taxon>
        <taxon>Trichomalopsis</taxon>
    </lineage>
</organism>
<proteinExistence type="predicted"/>
<feature type="region of interest" description="Disordered" evidence="1">
    <location>
        <begin position="1"/>
        <end position="41"/>
    </location>
</feature>
<evidence type="ECO:0000313" key="3">
    <source>
        <dbReference type="Proteomes" id="UP000215335"/>
    </source>
</evidence>
<keyword evidence="3" id="KW-1185">Reference proteome</keyword>
<feature type="compositionally biased region" description="Acidic residues" evidence="1">
    <location>
        <begin position="234"/>
        <end position="248"/>
    </location>
</feature>
<feature type="region of interest" description="Disordered" evidence="1">
    <location>
        <begin position="283"/>
        <end position="306"/>
    </location>
</feature>
<feature type="region of interest" description="Disordered" evidence="1">
    <location>
        <begin position="215"/>
        <end position="255"/>
    </location>
</feature>
<feature type="compositionally biased region" description="Polar residues" evidence="1">
    <location>
        <begin position="1"/>
        <end position="11"/>
    </location>
</feature>
<name>A0A232F4Q3_9HYME</name>
<feature type="compositionally biased region" description="Basic residues" evidence="1">
    <location>
        <begin position="32"/>
        <end position="41"/>
    </location>
</feature>
<comment type="caution">
    <text evidence="2">The sequence shown here is derived from an EMBL/GenBank/DDBJ whole genome shotgun (WGS) entry which is preliminary data.</text>
</comment>
<sequence>MQEVSSNNTPSVLVEPPPHQPISNESSCPVAKTKRKARSTRRRLNAMMSNASLHFSDTDSEGELSVPRISMPNHSVKNAAFNGGTGNLLHPVISVTLDGSDDSSYGGGNERRNSFLENLTDVDEIYTSEPENDAKTSIKSVTSTPRGSLTVGENPHLGETDLEDMSNDDEEVVQAPIFIKPRSDILVDFNGETITTKEGDGPFSIEVRNQMSIDEEAKDLDNDTPDIVVMPTTDSEDMEASDEDEEGEACGQSKESYEAFDVLAASQIVMRNVDKMEQQLLRVKSPSGGAEDGGINESHTDVEDIE</sequence>
<reference evidence="2 3" key="1">
    <citation type="journal article" date="2017" name="Curr. Biol.">
        <title>The Evolution of Venom by Co-option of Single-Copy Genes.</title>
        <authorList>
            <person name="Martinson E.O."/>
            <person name="Mrinalini"/>
            <person name="Kelkar Y.D."/>
            <person name="Chang C.H."/>
            <person name="Werren J.H."/>
        </authorList>
    </citation>
    <scope>NUCLEOTIDE SEQUENCE [LARGE SCALE GENOMIC DNA]</scope>
    <source>
        <strain evidence="2 3">Alberta</strain>
        <tissue evidence="2">Whole body</tissue>
    </source>
</reference>
<evidence type="ECO:0000256" key="1">
    <source>
        <dbReference type="SAM" id="MobiDB-lite"/>
    </source>
</evidence>
<feature type="compositionally biased region" description="Polar residues" evidence="1">
    <location>
        <begin position="135"/>
        <end position="147"/>
    </location>
</feature>
<dbReference type="AlphaFoldDB" id="A0A232F4Q3"/>
<gene>
    <name evidence="2" type="ORF">TSAR_011006</name>
</gene>
<feature type="compositionally biased region" description="Acidic residues" evidence="1">
    <location>
        <begin position="215"/>
        <end position="224"/>
    </location>
</feature>
<evidence type="ECO:0000313" key="2">
    <source>
        <dbReference type="EMBL" id="OXU25468.1"/>
    </source>
</evidence>